<dbReference type="Proteomes" id="UP001211907">
    <property type="component" value="Unassembled WGS sequence"/>
</dbReference>
<dbReference type="InterPro" id="IPR052895">
    <property type="entry name" value="HetReg/Transcr_Mod"/>
</dbReference>
<accession>A0AAD5SYZ6</accession>
<keyword evidence="2" id="KW-1185">Reference proteome</keyword>
<reference evidence="1" key="1">
    <citation type="submission" date="2020-05" db="EMBL/GenBank/DDBJ databases">
        <title>Phylogenomic resolution of chytrid fungi.</title>
        <authorList>
            <person name="Stajich J.E."/>
            <person name="Amses K."/>
            <person name="Simmons R."/>
            <person name="Seto K."/>
            <person name="Myers J."/>
            <person name="Bonds A."/>
            <person name="Quandt C.A."/>
            <person name="Barry K."/>
            <person name="Liu P."/>
            <person name="Grigoriev I."/>
            <person name="Longcore J.E."/>
            <person name="James T.Y."/>
        </authorList>
    </citation>
    <scope>NUCLEOTIDE SEQUENCE</scope>
    <source>
        <strain evidence="1">JEL0513</strain>
    </source>
</reference>
<dbReference type="AlphaFoldDB" id="A0AAD5SYZ6"/>
<organism evidence="1 2">
    <name type="scientific">Physocladia obscura</name>
    <dbReference type="NCBI Taxonomy" id="109957"/>
    <lineage>
        <taxon>Eukaryota</taxon>
        <taxon>Fungi</taxon>
        <taxon>Fungi incertae sedis</taxon>
        <taxon>Chytridiomycota</taxon>
        <taxon>Chytridiomycota incertae sedis</taxon>
        <taxon>Chytridiomycetes</taxon>
        <taxon>Chytridiales</taxon>
        <taxon>Chytriomycetaceae</taxon>
        <taxon>Physocladia</taxon>
    </lineage>
</organism>
<dbReference type="PANTHER" id="PTHR24148:SF64">
    <property type="entry name" value="HETEROKARYON INCOMPATIBILITY DOMAIN-CONTAINING PROTEIN"/>
    <property type="match status" value="1"/>
</dbReference>
<dbReference type="EMBL" id="JADGJH010000994">
    <property type="protein sequence ID" value="KAJ3120105.1"/>
    <property type="molecule type" value="Genomic_DNA"/>
</dbReference>
<sequence length="658" mass="75044">MITSKWNSLSWISQSVKAINRSVVVTDNLEKYVGWPLDPLEGQAVVFVLENPTAFWSEVVQTKLLRMAMRDISYLWTQYVHKRKWKSEKESVEYIIQLVNELHISIKQVLELAIERDEVSELLVQGLTRLNEHFFLHVLELLHMLSRETGVVVDGVSVVDNVSGVMDAGGVAYVNMIEDGILGDSFNWKVLRLYNEPWKKECAISHVWGDDGKLVSETNGVREPLLHIDGGSQSSYCTNGWDIGLRFIRKLSSCLGTDFWFDVFNVPQCCDQHKSPHIPHMYEVYASAGKTLITIPVGKDEDPLDCLIQSKWFSRAWTLQEMALARHVQLNTPNGEQLLFKLFVERVIDEIRLLFKSSEKQRKERAVIFDVIFRAAYSYRNSRLFIVKAFPHQDVMLLMEGRESYNPVDKVYATANMFGVEVPYNCKLTLRDAWVLFVNEAQKQVANPVFFTSGLVAGRGQGESAIPDIGNEARVYWAREHVMKLKGYVKSKGLQVEASQLIVNQAQVIVETHLYWSDKDIEGIVKKQWEPLCTATHNTLSIGSFLKQTRNEFMAMAELSNTLTKPQGRFVQERREGVWVSGLTSNGWFTGMMEPQQMDQIPNATWMVQCIDASASVTAMVCDFIIFQASSDTWLKIGHCVLYSIEPQEFKQVNVIIG</sequence>
<dbReference type="PANTHER" id="PTHR24148">
    <property type="entry name" value="ANKYRIN REPEAT DOMAIN-CONTAINING PROTEIN 39 HOMOLOG-RELATED"/>
    <property type="match status" value="1"/>
</dbReference>
<protein>
    <recommendedName>
        <fullName evidence="3">Heterokaryon incompatibility domain-containing protein</fullName>
    </recommendedName>
</protein>
<proteinExistence type="predicted"/>
<evidence type="ECO:0008006" key="3">
    <source>
        <dbReference type="Google" id="ProtNLM"/>
    </source>
</evidence>
<evidence type="ECO:0000313" key="2">
    <source>
        <dbReference type="Proteomes" id="UP001211907"/>
    </source>
</evidence>
<comment type="caution">
    <text evidence="1">The sequence shown here is derived from an EMBL/GenBank/DDBJ whole genome shotgun (WGS) entry which is preliminary data.</text>
</comment>
<gene>
    <name evidence="1" type="ORF">HK100_012939</name>
</gene>
<evidence type="ECO:0000313" key="1">
    <source>
        <dbReference type="EMBL" id="KAJ3120105.1"/>
    </source>
</evidence>
<name>A0AAD5SYZ6_9FUNG</name>